<evidence type="ECO:0000313" key="1">
    <source>
        <dbReference type="EMBL" id="NDW22629.1"/>
    </source>
</evidence>
<gene>
    <name evidence="1" type="ORF">GTW09_13955</name>
</gene>
<keyword evidence="2" id="KW-1185">Reference proteome</keyword>
<protein>
    <recommendedName>
        <fullName evidence="3">Cadherin-like domain-containing protein</fullName>
    </recommendedName>
</protein>
<evidence type="ECO:0008006" key="3">
    <source>
        <dbReference type="Google" id="ProtNLM"/>
    </source>
</evidence>
<dbReference type="Gene3D" id="2.60.40.3440">
    <property type="match status" value="1"/>
</dbReference>
<dbReference type="NCBIfam" id="TIGR01965">
    <property type="entry name" value="VCBS_repeat"/>
    <property type="match status" value="1"/>
</dbReference>
<sequence>MNNSTNQPSNRKLHRIWIATSLALALSGCFDSDDDEKAPEINEAPVAVDDALTTQADIAFEGTLSATDPENDPLTFALADDGSLGTATVNSDGSFTYTPNAQVTGSDSFTFSVSDGFNQQVTGTVTVTIEAQQLSVASYTREVFNQAPTDKPLPVNGREFTQDADDAAFDDLLID</sequence>
<dbReference type="EMBL" id="JAAAWP010000009">
    <property type="protein sequence ID" value="NDW22629.1"/>
    <property type="molecule type" value="Genomic_DNA"/>
</dbReference>
<dbReference type="AlphaFoldDB" id="A0A6L9MWJ2"/>
<dbReference type="RefSeq" id="WP_163112384.1">
    <property type="nucleotide sequence ID" value="NZ_JAAAWP010000009.1"/>
</dbReference>
<name>A0A6L9MWJ2_9ALTE</name>
<reference evidence="1 2" key="1">
    <citation type="submission" date="2020-01" db="EMBL/GenBank/DDBJ databases">
        <title>Genomes of bacteria type strains.</title>
        <authorList>
            <person name="Chen J."/>
            <person name="Zhu S."/>
            <person name="Yang J."/>
        </authorList>
    </citation>
    <scope>NUCLEOTIDE SEQUENCE [LARGE SCALE GENOMIC DNA]</scope>
    <source>
        <strain evidence="1 2">LMG 22958</strain>
    </source>
</reference>
<comment type="caution">
    <text evidence="1">The sequence shown here is derived from an EMBL/GenBank/DDBJ whole genome shotgun (WGS) entry which is preliminary data.</text>
</comment>
<proteinExistence type="predicted"/>
<evidence type="ECO:0000313" key="2">
    <source>
        <dbReference type="Proteomes" id="UP000478837"/>
    </source>
</evidence>
<accession>A0A6L9MWJ2</accession>
<dbReference type="Pfam" id="PF17963">
    <property type="entry name" value="Big_9"/>
    <property type="match status" value="1"/>
</dbReference>
<organism evidence="1 2">
    <name type="scientific">Alteromonas hispanica</name>
    <dbReference type="NCBI Taxonomy" id="315421"/>
    <lineage>
        <taxon>Bacteria</taxon>
        <taxon>Pseudomonadati</taxon>
        <taxon>Pseudomonadota</taxon>
        <taxon>Gammaproteobacteria</taxon>
        <taxon>Alteromonadales</taxon>
        <taxon>Alteromonadaceae</taxon>
        <taxon>Alteromonas/Salinimonas group</taxon>
        <taxon>Alteromonas</taxon>
    </lineage>
</organism>
<dbReference type="Proteomes" id="UP000478837">
    <property type="component" value="Unassembled WGS sequence"/>
</dbReference>
<dbReference type="InterPro" id="IPR010221">
    <property type="entry name" value="VCBS_dom"/>
</dbReference>